<dbReference type="WBParaSite" id="L893_g33770.t1">
    <property type="protein sequence ID" value="L893_g33770.t1"/>
    <property type="gene ID" value="L893_g33770"/>
</dbReference>
<dbReference type="Proteomes" id="UP000095287">
    <property type="component" value="Unplaced"/>
</dbReference>
<protein>
    <submittedName>
        <fullName evidence="3">Secreted protein</fullName>
    </submittedName>
</protein>
<evidence type="ECO:0000313" key="2">
    <source>
        <dbReference type="Proteomes" id="UP000095287"/>
    </source>
</evidence>
<evidence type="ECO:0000313" key="3">
    <source>
        <dbReference type="WBParaSite" id="L893_g33770.t1"/>
    </source>
</evidence>
<organism evidence="2 3">
    <name type="scientific">Steinernema glaseri</name>
    <dbReference type="NCBI Taxonomy" id="37863"/>
    <lineage>
        <taxon>Eukaryota</taxon>
        <taxon>Metazoa</taxon>
        <taxon>Ecdysozoa</taxon>
        <taxon>Nematoda</taxon>
        <taxon>Chromadorea</taxon>
        <taxon>Rhabditida</taxon>
        <taxon>Tylenchina</taxon>
        <taxon>Panagrolaimomorpha</taxon>
        <taxon>Strongyloidoidea</taxon>
        <taxon>Steinernematidae</taxon>
        <taxon>Steinernema</taxon>
    </lineage>
</organism>
<accession>A0A1I8A8Y9</accession>
<evidence type="ECO:0000256" key="1">
    <source>
        <dbReference type="SAM" id="SignalP"/>
    </source>
</evidence>
<feature type="chain" id="PRO_5009314389" evidence="1">
    <location>
        <begin position="18"/>
        <end position="70"/>
    </location>
</feature>
<proteinExistence type="predicted"/>
<reference evidence="3" key="1">
    <citation type="submission" date="2016-11" db="UniProtKB">
        <authorList>
            <consortium name="WormBaseParasite"/>
        </authorList>
    </citation>
    <scope>IDENTIFICATION</scope>
</reference>
<dbReference type="AlphaFoldDB" id="A0A1I8A8Y9"/>
<name>A0A1I8A8Y9_9BILA</name>
<keyword evidence="1" id="KW-0732">Signal</keyword>
<keyword evidence="2" id="KW-1185">Reference proteome</keyword>
<sequence>MGAVVVLLFALLIAADAFTLGTFQHDLYRPSVNEQLVISFNVLRAKRQYCLNYPCPPGSTAYWPNWGYWG</sequence>
<feature type="signal peptide" evidence="1">
    <location>
        <begin position="1"/>
        <end position="17"/>
    </location>
</feature>